<protein>
    <submittedName>
        <fullName evidence="1">Uncharacterized protein</fullName>
    </submittedName>
</protein>
<dbReference type="OrthoDB" id="5570055at2759"/>
<dbReference type="InterPro" id="IPR029069">
    <property type="entry name" value="HotDog_dom_sf"/>
</dbReference>
<proteinExistence type="predicted"/>
<organism evidence="1 2">
    <name type="scientific">Coemansia guatemalensis</name>
    <dbReference type="NCBI Taxonomy" id="2761395"/>
    <lineage>
        <taxon>Eukaryota</taxon>
        <taxon>Fungi</taxon>
        <taxon>Fungi incertae sedis</taxon>
        <taxon>Zoopagomycota</taxon>
        <taxon>Kickxellomycotina</taxon>
        <taxon>Kickxellomycetes</taxon>
        <taxon>Kickxellales</taxon>
        <taxon>Kickxellaceae</taxon>
        <taxon>Coemansia</taxon>
    </lineage>
</organism>
<sequence>MESTEDEQFRQLLIDTAHNKDSRYYRTAELSAQVVSASSAQQSMTVELTADAGEICSAKCLDEGLVATLADFWTSTLITALNNGKGAVTTSLSVQALSPIEPATKIHIVCTAAGGNHSLPFATARFVSAANPSNVLATATHTKFFRP</sequence>
<keyword evidence="2" id="KW-1185">Reference proteome</keyword>
<dbReference type="Proteomes" id="UP001140094">
    <property type="component" value="Unassembled WGS sequence"/>
</dbReference>
<name>A0A9W8HNM6_9FUNG</name>
<accession>A0A9W8HNM6</accession>
<dbReference type="EMBL" id="JANBUO010003306">
    <property type="protein sequence ID" value="KAJ2791517.1"/>
    <property type="molecule type" value="Genomic_DNA"/>
</dbReference>
<evidence type="ECO:0000313" key="1">
    <source>
        <dbReference type="EMBL" id="KAJ2791517.1"/>
    </source>
</evidence>
<dbReference type="AlphaFoldDB" id="A0A9W8HNM6"/>
<comment type="caution">
    <text evidence="1">The sequence shown here is derived from an EMBL/GenBank/DDBJ whole genome shotgun (WGS) entry which is preliminary data.</text>
</comment>
<dbReference type="SUPFAM" id="SSF54637">
    <property type="entry name" value="Thioesterase/thiol ester dehydrase-isomerase"/>
    <property type="match status" value="1"/>
</dbReference>
<reference evidence="1" key="1">
    <citation type="submission" date="2022-07" db="EMBL/GenBank/DDBJ databases">
        <title>Phylogenomic reconstructions and comparative analyses of Kickxellomycotina fungi.</title>
        <authorList>
            <person name="Reynolds N.K."/>
            <person name="Stajich J.E."/>
            <person name="Barry K."/>
            <person name="Grigoriev I.V."/>
            <person name="Crous P."/>
            <person name="Smith M.E."/>
        </authorList>
    </citation>
    <scope>NUCLEOTIDE SEQUENCE</scope>
    <source>
        <strain evidence="1">NRRL 1565</strain>
    </source>
</reference>
<dbReference type="Gene3D" id="3.10.129.10">
    <property type="entry name" value="Hotdog Thioesterase"/>
    <property type="match status" value="1"/>
</dbReference>
<gene>
    <name evidence="1" type="ORF">H4R20_006859</name>
</gene>
<evidence type="ECO:0000313" key="2">
    <source>
        <dbReference type="Proteomes" id="UP001140094"/>
    </source>
</evidence>